<sequence length="182" mass="20333">MSGPVQHLGTEERYSLSSDCTDRELLSVVKIYAREVVDAHDLAVAVSSVEWDISHRAKRRAGALYHADGQPERIQIARRHFDNSGWLAVASTVRHELIHAHLVTTGEGSGHGETFKRFAETLDTSVHCERFTEPKYWVRCDDCGREIARYRKSKLVKQADQYRCGDCGGRFSVVSGGAELSG</sequence>
<gene>
    <name evidence="2" type="ORF">J2753_002837</name>
</gene>
<evidence type="ECO:0000313" key="3">
    <source>
        <dbReference type="Proteomes" id="UP000823736"/>
    </source>
</evidence>
<keyword evidence="2" id="KW-0645">Protease</keyword>
<name>A0A8T4H3W0_9EURY</name>
<dbReference type="EMBL" id="JAGGLC010000007">
    <property type="protein sequence ID" value="MBP1988315.1"/>
    <property type="molecule type" value="Genomic_DNA"/>
</dbReference>
<dbReference type="OrthoDB" id="350006at2157"/>
<evidence type="ECO:0000259" key="1">
    <source>
        <dbReference type="SMART" id="SM00731"/>
    </source>
</evidence>
<protein>
    <submittedName>
        <fullName evidence="2">Putative SprT family Zn-dependent metalloprotease</fullName>
    </submittedName>
</protein>
<accession>A0A8T4H3W0</accession>
<dbReference type="GO" id="GO:0006950">
    <property type="term" value="P:response to stress"/>
    <property type="evidence" value="ECO:0007669"/>
    <property type="project" value="UniProtKB-ARBA"/>
</dbReference>
<dbReference type="Proteomes" id="UP000823736">
    <property type="component" value="Unassembled WGS sequence"/>
</dbReference>
<keyword evidence="2" id="KW-0482">Metalloprotease</keyword>
<reference evidence="2" key="1">
    <citation type="submission" date="2021-03" db="EMBL/GenBank/DDBJ databases">
        <title>Genomic Encyclopedia of Type Strains, Phase IV (KMG-IV): sequencing the most valuable type-strain genomes for metagenomic binning, comparative biology and taxonomic classification.</title>
        <authorList>
            <person name="Goeker M."/>
        </authorList>
    </citation>
    <scope>NUCLEOTIDE SEQUENCE</scope>
    <source>
        <strain evidence="2">DSM 26232</strain>
    </source>
</reference>
<dbReference type="Pfam" id="PF10263">
    <property type="entry name" value="SprT-like"/>
    <property type="match status" value="1"/>
</dbReference>
<dbReference type="AlphaFoldDB" id="A0A8T4H3W0"/>
<comment type="caution">
    <text evidence="2">The sequence shown here is derived from an EMBL/GenBank/DDBJ whole genome shotgun (WGS) entry which is preliminary data.</text>
</comment>
<dbReference type="RefSeq" id="WP_209492656.1">
    <property type="nucleotide sequence ID" value="NZ_JAGGLC010000007.1"/>
</dbReference>
<dbReference type="SMART" id="SM00731">
    <property type="entry name" value="SprT"/>
    <property type="match status" value="1"/>
</dbReference>
<feature type="domain" description="SprT-like" evidence="1">
    <location>
        <begin position="29"/>
        <end position="174"/>
    </location>
</feature>
<keyword evidence="2" id="KW-0378">Hydrolase</keyword>
<dbReference type="InterPro" id="IPR006640">
    <property type="entry name" value="SprT-like_domain"/>
</dbReference>
<evidence type="ECO:0000313" key="2">
    <source>
        <dbReference type="EMBL" id="MBP1988315.1"/>
    </source>
</evidence>
<proteinExistence type="predicted"/>
<keyword evidence="3" id="KW-1185">Reference proteome</keyword>
<organism evidence="2 3">
    <name type="scientific">Halolamina salifodinae</name>
    <dbReference type="NCBI Taxonomy" id="1202767"/>
    <lineage>
        <taxon>Archaea</taxon>
        <taxon>Methanobacteriati</taxon>
        <taxon>Methanobacteriota</taxon>
        <taxon>Stenosarchaea group</taxon>
        <taxon>Halobacteria</taxon>
        <taxon>Halobacteriales</taxon>
        <taxon>Haloferacaceae</taxon>
    </lineage>
</organism>
<dbReference type="GO" id="GO:0008237">
    <property type="term" value="F:metallopeptidase activity"/>
    <property type="evidence" value="ECO:0007669"/>
    <property type="project" value="UniProtKB-KW"/>
</dbReference>